<dbReference type="RefSeq" id="WP_285574609.1">
    <property type="nucleotide sequence ID" value="NZ_BSDE01000003.1"/>
</dbReference>
<keyword evidence="2 4" id="KW-0169">Cobalamin biosynthesis</keyword>
<dbReference type="Pfam" id="PF07685">
    <property type="entry name" value="GATase_3"/>
    <property type="match status" value="1"/>
</dbReference>
<feature type="active site" evidence="4">
    <location>
        <position position="437"/>
    </location>
</feature>
<dbReference type="Pfam" id="PF01656">
    <property type="entry name" value="CbiA"/>
    <property type="match status" value="1"/>
</dbReference>
<comment type="similarity">
    <text evidence="4">Belongs to the CobB/CobQ family. CobQ subfamily.</text>
</comment>
<accession>A0ABQ5QGB2</accession>
<organism evidence="7 8">
    <name type="scientific">Geothrix limicola</name>
    <dbReference type="NCBI Taxonomy" id="2927978"/>
    <lineage>
        <taxon>Bacteria</taxon>
        <taxon>Pseudomonadati</taxon>
        <taxon>Acidobacteriota</taxon>
        <taxon>Holophagae</taxon>
        <taxon>Holophagales</taxon>
        <taxon>Holophagaceae</taxon>
        <taxon>Geothrix</taxon>
    </lineage>
</organism>
<evidence type="ECO:0000259" key="5">
    <source>
        <dbReference type="Pfam" id="PF01656"/>
    </source>
</evidence>
<feature type="domain" description="CobQ/CobB/MinD/ParA nucleotide binding" evidence="5">
    <location>
        <begin position="13"/>
        <end position="237"/>
    </location>
</feature>
<dbReference type="SUPFAM" id="SSF52317">
    <property type="entry name" value="Class I glutamine amidotransferase-like"/>
    <property type="match status" value="1"/>
</dbReference>
<dbReference type="EMBL" id="BSDE01000003">
    <property type="protein sequence ID" value="GLH73476.1"/>
    <property type="molecule type" value="Genomic_DNA"/>
</dbReference>
<comment type="pathway">
    <text evidence="1 4">Cofactor biosynthesis; adenosylcobalamin biosynthesis.</text>
</comment>
<dbReference type="SUPFAM" id="SSF52540">
    <property type="entry name" value="P-loop containing nucleoside triphosphate hydrolases"/>
    <property type="match status" value="1"/>
</dbReference>
<dbReference type="InterPro" id="IPR033949">
    <property type="entry name" value="CobQ_GATase1"/>
</dbReference>
<dbReference type="PANTHER" id="PTHR21343">
    <property type="entry name" value="DETHIOBIOTIN SYNTHETASE"/>
    <property type="match status" value="1"/>
</dbReference>
<evidence type="ECO:0000256" key="3">
    <source>
        <dbReference type="ARBA" id="ARBA00022962"/>
    </source>
</evidence>
<evidence type="ECO:0000313" key="8">
    <source>
        <dbReference type="Proteomes" id="UP001165069"/>
    </source>
</evidence>
<dbReference type="InterPro" id="IPR002586">
    <property type="entry name" value="CobQ/CobB/MinD/ParA_Nub-bd_dom"/>
</dbReference>
<evidence type="ECO:0000256" key="4">
    <source>
        <dbReference type="HAMAP-Rule" id="MF_00028"/>
    </source>
</evidence>
<evidence type="ECO:0000256" key="1">
    <source>
        <dbReference type="ARBA" id="ARBA00004953"/>
    </source>
</evidence>
<reference evidence="7 8" key="1">
    <citation type="journal article" date="2023" name="Antonie Van Leeuwenhoek">
        <title>Mesoterricola silvestris gen. nov., sp. nov., Mesoterricola sediminis sp. nov., Geothrix oryzae sp. nov., Geothrix edaphica sp. nov., Geothrix rubra sp. nov., and Geothrix limicola sp. nov., six novel members of Acidobacteriota isolated from soils.</title>
        <authorList>
            <person name="Itoh H."/>
            <person name="Sugisawa Y."/>
            <person name="Mise K."/>
            <person name="Xu Z."/>
            <person name="Kuniyasu M."/>
            <person name="Ushijima N."/>
            <person name="Kawano K."/>
            <person name="Kobayashi E."/>
            <person name="Shiratori Y."/>
            <person name="Masuda Y."/>
            <person name="Senoo K."/>
        </authorList>
    </citation>
    <scope>NUCLEOTIDE SEQUENCE [LARGE SCALE GENOMIC DNA]</scope>
    <source>
        <strain evidence="7 8">Red804</strain>
    </source>
</reference>
<protein>
    <recommendedName>
        <fullName evidence="4">Cobyric acid synthase</fullName>
    </recommendedName>
</protein>
<evidence type="ECO:0000256" key="2">
    <source>
        <dbReference type="ARBA" id="ARBA00022573"/>
    </source>
</evidence>
<feature type="domain" description="CobB/CobQ-like glutamine amidotransferase" evidence="6">
    <location>
        <begin position="261"/>
        <end position="445"/>
    </location>
</feature>
<name>A0ABQ5QGB2_9BACT</name>
<proteinExistence type="inferred from homology"/>
<dbReference type="Proteomes" id="UP001165069">
    <property type="component" value="Unassembled WGS sequence"/>
</dbReference>
<evidence type="ECO:0000259" key="6">
    <source>
        <dbReference type="Pfam" id="PF07685"/>
    </source>
</evidence>
<dbReference type="Gene3D" id="3.40.50.300">
    <property type="entry name" value="P-loop containing nucleotide triphosphate hydrolases"/>
    <property type="match status" value="1"/>
</dbReference>
<comment type="caution">
    <text evidence="7">The sequence shown here is derived from an EMBL/GenBank/DDBJ whole genome shotgun (WGS) entry which is preliminary data.</text>
</comment>
<gene>
    <name evidence="4 7" type="primary">cobQ</name>
    <name evidence="7" type="ORF">GETHLI_19780</name>
</gene>
<comment type="function">
    <text evidence="4">Catalyzes amidations at positions B, D, E, and G on adenosylcobyrinic A,C-diamide. NH(2) groups are provided by glutamine, and one molecule of ATP is hydrogenolyzed for each amidation.</text>
</comment>
<sequence length="500" mass="53159">MNPAHDAQLARAIAVLGSASDVGKSLVAAGLCRLFSDAGLDVAPFKAQNMANQAGVTPEGLEMPRAQILQAQACRLAPHVDMGPVLLKPLNQTGAQVIVLGRAAGIQEAKDYFRDTSQLAGLADAALLRLAARHELIVMEGAGSPVELNLMDRDFVNLRPARRLAGALVLVLDIHKGGVFAQAKGTLDLLPPEDRSRVIGLVVNRFKGDASLFEAGITQLEAITGVPVLAVVPHLDHALDEEDRPFRIPVDAAAPAGTLKVGALLSPRVSNTEDLAPLLAEPDLYLTWITDPRRALEQDLLILPGSKATVADLAHHASTGLAEAVRQAHARGAWILGLCGGYQMLGQSLLDEAGTEGGPASWPGLGLLPTRTVFRTEKATRPSDFESLWPEAGHALSGYEIHHGQTELVNAGGSPLLMDIGAEAGWHGERALGSYLHGLLGNDAWRAALLNQIRSSRGLPTRAVSVADPLENRIQRWAEHLRRSLRPGAWERLLAAARPA</sequence>
<dbReference type="PANTHER" id="PTHR21343:SF1">
    <property type="entry name" value="COBYRIC ACID SYNTHASE"/>
    <property type="match status" value="1"/>
</dbReference>
<dbReference type="PROSITE" id="PS51274">
    <property type="entry name" value="GATASE_COBBQ"/>
    <property type="match status" value="1"/>
</dbReference>
<dbReference type="InterPro" id="IPR004459">
    <property type="entry name" value="CobQ_synth"/>
</dbReference>
<keyword evidence="3 4" id="KW-0315">Glutamine amidotransferase</keyword>
<evidence type="ECO:0000313" key="7">
    <source>
        <dbReference type="EMBL" id="GLH73476.1"/>
    </source>
</evidence>
<dbReference type="HAMAP" id="MF_00028">
    <property type="entry name" value="CobQ"/>
    <property type="match status" value="1"/>
</dbReference>
<feature type="active site" description="Nucleophile" evidence="4">
    <location>
        <position position="339"/>
    </location>
</feature>
<dbReference type="CDD" id="cd01750">
    <property type="entry name" value="GATase1_CobQ"/>
    <property type="match status" value="1"/>
</dbReference>
<keyword evidence="8" id="KW-1185">Reference proteome</keyword>
<dbReference type="InterPro" id="IPR029062">
    <property type="entry name" value="Class_I_gatase-like"/>
</dbReference>
<dbReference type="NCBIfam" id="TIGR00313">
    <property type="entry name" value="cobQ"/>
    <property type="match status" value="1"/>
</dbReference>
<dbReference type="InterPro" id="IPR011698">
    <property type="entry name" value="GATase_3"/>
</dbReference>
<dbReference type="Gene3D" id="3.40.50.880">
    <property type="match status" value="1"/>
</dbReference>
<dbReference type="InterPro" id="IPR027417">
    <property type="entry name" value="P-loop_NTPase"/>
</dbReference>
<dbReference type="NCBIfam" id="NF001989">
    <property type="entry name" value="PRK00784.1"/>
    <property type="match status" value="1"/>
</dbReference>